<dbReference type="AlphaFoldDB" id="A0A1V0KCT3"/>
<dbReference type="Proteomes" id="UP000276905">
    <property type="component" value="Unassembled WGS sequence"/>
</dbReference>
<gene>
    <name evidence="1" type="ORF">EA756_11485</name>
</gene>
<dbReference type="RefSeq" id="WP_081174527.1">
    <property type="nucleotide sequence ID" value="NZ_CP020015.1"/>
</dbReference>
<organism evidence="1 2">
    <name type="scientific">Acinetobacter lactucae</name>
    <dbReference type="NCBI Taxonomy" id="1785128"/>
    <lineage>
        <taxon>Bacteria</taxon>
        <taxon>Pseudomonadati</taxon>
        <taxon>Pseudomonadota</taxon>
        <taxon>Gammaproteobacteria</taxon>
        <taxon>Moraxellales</taxon>
        <taxon>Moraxellaceae</taxon>
        <taxon>Acinetobacter</taxon>
        <taxon>Acinetobacter calcoaceticus/baumannii complex</taxon>
    </lineage>
</organism>
<name>A0A1V0KCT3_9GAMM</name>
<dbReference type="KEGG" id="alc:OTEC02_12185"/>
<reference evidence="1 2" key="1">
    <citation type="submission" date="2018-10" db="EMBL/GenBank/DDBJ databases">
        <title>GWAS and RNA-Seq identify cryptic mechanisms of antimicrobial resistance in Acinetobacter baumannii.</title>
        <authorList>
            <person name="Sahl J.W."/>
        </authorList>
    </citation>
    <scope>NUCLEOTIDE SEQUENCE [LARGE SCALE GENOMIC DNA]</scope>
    <source>
        <strain evidence="1 2">TG41018</strain>
    </source>
</reference>
<dbReference type="GeneID" id="60754583"/>
<accession>A0A1V0KCT3</accession>
<dbReference type="EMBL" id="RFES01000007">
    <property type="protein sequence ID" value="RSO56313.1"/>
    <property type="molecule type" value="Genomic_DNA"/>
</dbReference>
<comment type="caution">
    <text evidence="1">The sequence shown here is derived from an EMBL/GenBank/DDBJ whole genome shotgun (WGS) entry which is preliminary data.</text>
</comment>
<evidence type="ECO:0000313" key="2">
    <source>
        <dbReference type="Proteomes" id="UP000276905"/>
    </source>
</evidence>
<protein>
    <submittedName>
        <fullName evidence="1">Uncharacterized protein</fullName>
    </submittedName>
</protein>
<proteinExistence type="predicted"/>
<evidence type="ECO:0000313" key="1">
    <source>
        <dbReference type="EMBL" id="RSO56313.1"/>
    </source>
</evidence>
<sequence length="77" mass="8903">MEYSTQDALDWLNQGIEDIRNSSKDDRVSDYALGYDIGFLYGTLRTLLATGHITRQEYNKFHAELTETRQARQNGTE</sequence>